<dbReference type="RefSeq" id="WP_114835459.1">
    <property type="nucleotide sequence ID" value="NZ_LR699114.1"/>
</dbReference>
<keyword evidence="7" id="KW-1185">Reference proteome</keyword>
<dbReference type="InterPro" id="IPR000073">
    <property type="entry name" value="AB_hydrolase_1"/>
</dbReference>
<dbReference type="Gene3D" id="3.40.50.1820">
    <property type="entry name" value="alpha/beta hydrolase"/>
    <property type="match status" value="1"/>
</dbReference>
<dbReference type="GO" id="GO:0034338">
    <property type="term" value="F:short-chain carboxylesterase activity"/>
    <property type="evidence" value="ECO:0007669"/>
    <property type="project" value="TreeGrafter"/>
</dbReference>
<feature type="active site" description="Charge relay system" evidence="4">
    <location>
        <position position="139"/>
    </location>
</feature>
<evidence type="ECO:0000256" key="1">
    <source>
        <dbReference type="ARBA" id="ARBA00010884"/>
    </source>
</evidence>
<evidence type="ECO:0000259" key="5">
    <source>
        <dbReference type="Pfam" id="PF00561"/>
    </source>
</evidence>
<feature type="active site" description="Charge relay system" evidence="4">
    <location>
        <position position="292"/>
    </location>
</feature>
<sequence length="322" mass="37239">MSNNQFKPAWWLPNSHLQTLWPPIFRRDVKNIQLERERLELPDGDFIDLDWINRDEQAPLVMILHGLEGSIQSHYAKGMLKTVSEQGWRGVFMHFRGCSGEPNRLPRSYHSGETGDVNFVIRVLMDREPDMMLGVVGFSLGGNVLLKWLGETGKYNPLKAAIAISVPFELHKAASRIQNGFSKFYQWYFIRCLRDRLAVKFQARPTSVDPSLMYEVSTMYDFDDKITAPLHGFSGVEEYYSTASSRQYLRYIHVPTLILHAKDDPFMSEDVIPTENELSPQVKLEVTDAGGHVGFVTGKYPWRPEYWLEKRVPDFLRLHLEK</sequence>
<accession>A0A370G2N2</accession>
<dbReference type="Proteomes" id="UP000254720">
    <property type="component" value="Unassembled WGS sequence"/>
</dbReference>
<dbReference type="OrthoDB" id="332676at2"/>
<dbReference type="PANTHER" id="PTHR10794:SF94">
    <property type="entry name" value="ESTERASE YHET-RELATED"/>
    <property type="match status" value="1"/>
</dbReference>
<feature type="active site" description="Charge relay system" evidence="4">
    <location>
        <position position="264"/>
    </location>
</feature>
<dbReference type="InterPro" id="IPR012020">
    <property type="entry name" value="ABHD4"/>
</dbReference>
<keyword evidence="2" id="KW-0719">Serine esterase</keyword>
<dbReference type="PROSITE" id="PS01133">
    <property type="entry name" value="UPF0017"/>
    <property type="match status" value="1"/>
</dbReference>
<dbReference type="NCBIfam" id="NF008218">
    <property type="entry name" value="PRK10985.1"/>
    <property type="match status" value="1"/>
</dbReference>
<protein>
    <recommendedName>
        <fullName evidence="5">AB hydrolase-1 domain-containing protein</fullName>
    </recommendedName>
</protein>
<keyword evidence="3" id="KW-0378">Hydrolase</keyword>
<organism evidence="6 7">
    <name type="scientific">Aquicella lusitana</name>
    <dbReference type="NCBI Taxonomy" id="254246"/>
    <lineage>
        <taxon>Bacteria</taxon>
        <taxon>Pseudomonadati</taxon>
        <taxon>Pseudomonadota</taxon>
        <taxon>Gammaproteobacteria</taxon>
        <taxon>Legionellales</taxon>
        <taxon>Coxiellaceae</taxon>
        <taxon>Aquicella</taxon>
    </lineage>
</organism>
<feature type="domain" description="AB hydrolase-1" evidence="5">
    <location>
        <begin position="59"/>
        <end position="298"/>
    </location>
</feature>
<dbReference type="PANTHER" id="PTHR10794">
    <property type="entry name" value="ABHYDROLASE DOMAIN-CONTAINING PROTEIN"/>
    <property type="match status" value="1"/>
</dbReference>
<proteinExistence type="inferred from homology"/>
<dbReference type="InterPro" id="IPR000952">
    <property type="entry name" value="AB_hydrolase_4_CS"/>
</dbReference>
<dbReference type="GO" id="GO:0047372">
    <property type="term" value="F:monoacylglycerol lipase activity"/>
    <property type="evidence" value="ECO:0007669"/>
    <property type="project" value="TreeGrafter"/>
</dbReference>
<evidence type="ECO:0000256" key="2">
    <source>
        <dbReference type="ARBA" id="ARBA00022487"/>
    </source>
</evidence>
<evidence type="ECO:0000313" key="7">
    <source>
        <dbReference type="Proteomes" id="UP000254720"/>
    </source>
</evidence>
<evidence type="ECO:0000256" key="3">
    <source>
        <dbReference type="ARBA" id="ARBA00022801"/>
    </source>
</evidence>
<comment type="caution">
    <text evidence="6">The sequence shown here is derived from an EMBL/GenBank/DDBJ whole genome shotgun (WGS) entry which is preliminary data.</text>
</comment>
<dbReference type="EMBL" id="QQAX01000040">
    <property type="protein sequence ID" value="RDI37276.1"/>
    <property type="molecule type" value="Genomic_DNA"/>
</dbReference>
<dbReference type="InterPro" id="IPR029058">
    <property type="entry name" value="AB_hydrolase_fold"/>
</dbReference>
<reference evidence="6 7" key="1">
    <citation type="submission" date="2018-07" db="EMBL/GenBank/DDBJ databases">
        <title>Genomic Encyclopedia of Type Strains, Phase IV (KMG-IV): sequencing the most valuable type-strain genomes for metagenomic binning, comparative biology and taxonomic classification.</title>
        <authorList>
            <person name="Goeker M."/>
        </authorList>
    </citation>
    <scope>NUCLEOTIDE SEQUENCE [LARGE SCALE GENOMIC DNA]</scope>
    <source>
        <strain evidence="6 7">DSM 16500</strain>
    </source>
</reference>
<dbReference type="Pfam" id="PF00561">
    <property type="entry name" value="Abhydrolase_1"/>
    <property type="match status" value="1"/>
</dbReference>
<gene>
    <name evidence="6" type="ORF">C8D86_1408</name>
</gene>
<dbReference type="SUPFAM" id="SSF53474">
    <property type="entry name" value="alpha/beta-Hydrolases"/>
    <property type="match status" value="1"/>
</dbReference>
<dbReference type="AlphaFoldDB" id="A0A370G2N2"/>
<comment type="similarity">
    <text evidence="1">Belongs to the AB hydrolase superfamily. AB hydrolase 4 family.</text>
</comment>
<evidence type="ECO:0000313" key="6">
    <source>
        <dbReference type="EMBL" id="RDI37276.1"/>
    </source>
</evidence>
<evidence type="ECO:0000256" key="4">
    <source>
        <dbReference type="PIRSR" id="PIRSR005211-1"/>
    </source>
</evidence>
<dbReference type="InterPro" id="IPR050960">
    <property type="entry name" value="AB_hydrolase_4_sf"/>
</dbReference>
<name>A0A370G2N2_9COXI</name>
<dbReference type="PIRSF" id="PIRSF005211">
    <property type="entry name" value="Ab_hydro_YheT"/>
    <property type="match status" value="1"/>
</dbReference>